<evidence type="ECO:0000313" key="1">
    <source>
        <dbReference type="EMBL" id="KKL80371.1"/>
    </source>
</evidence>
<protein>
    <submittedName>
        <fullName evidence="1">Uncharacterized protein</fullName>
    </submittedName>
</protein>
<dbReference type="AlphaFoldDB" id="A0A0F9FPK2"/>
<comment type="caution">
    <text evidence="1">The sequence shown here is derived from an EMBL/GenBank/DDBJ whole genome shotgun (WGS) entry which is preliminary data.</text>
</comment>
<dbReference type="EMBL" id="LAZR01022871">
    <property type="protein sequence ID" value="KKL80371.1"/>
    <property type="molecule type" value="Genomic_DNA"/>
</dbReference>
<organism evidence="1">
    <name type="scientific">marine sediment metagenome</name>
    <dbReference type="NCBI Taxonomy" id="412755"/>
    <lineage>
        <taxon>unclassified sequences</taxon>
        <taxon>metagenomes</taxon>
        <taxon>ecological metagenomes</taxon>
    </lineage>
</organism>
<reference evidence="1" key="1">
    <citation type="journal article" date="2015" name="Nature">
        <title>Complex archaea that bridge the gap between prokaryotes and eukaryotes.</title>
        <authorList>
            <person name="Spang A."/>
            <person name="Saw J.H."/>
            <person name="Jorgensen S.L."/>
            <person name="Zaremba-Niedzwiedzka K."/>
            <person name="Martijn J."/>
            <person name="Lind A.E."/>
            <person name="van Eijk R."/>
            <person name="Schleper C."/>
            <person name="Guy L."/>
            <person name="Ettema T.J."/>
        </authorList>
    </citation>
    <scope>NUCLEOTIDE SEQUENCE</scope>
</reference>
<accession>A0A0F9FPK2</accession>
<sequence>MIIISLSVPAFGVVVRHLAKLRNNSVRWEVGLVGLTTLTDSSLIYPLLLEVERLEKVNLIAGCPKEAL</sequence>
<gene>
    <name evidence="1" type="ORF">LCGC14_2005390</name>
</gene>
<proteinExistence type="predicted"/>
<name>A0A0F9FPK2_9ZZZZ</name>